<comment type="similarity">
    <text evidence="1">Belongs to the short-chain dehydrogenases/reductases (SDR) family.</text>
</comment>
<dbReference type="PANTHER" id="PTHR24320">
    <property type="entry name" value="RETINOL DEHYDROGENASE"/>
    <property type="match status" value="1"/>
</dbReference>
<keyword evidence="2" id="KW-0560">Oxidoreductase</keyword>
<dbReference type="AlphaFoldDB" id="A0AA40B155"/>
<dbReference type="PANTHER" id="PTHR24320:SF148">
    <property type="entry name" value="NAD(P)-BINDING ROSSMANN-FOLD SUPERFAMILY PROTEIN"/>
    <property type="match status" value="1"/>
</dbReference>
<dbReference type="Gene3D" id="3.40.50.720">
    <property type="entry name" value="NAD(P)-binding Rossmann-like Domain"/>
    <property type="match status" value="1"/>
</dbReference>
<evidence type="ECO:0000256" key="1">
    <source>
        <dbReference type="ARBA" id="ARBA00006484"/>
    </source>
</evidence>
<dbReference type="EMBL" id="JAUKUA010000002">
    <property type="protein sequence ID" value="KAK0725625.1"/>
    <property type="molecule type" value="Genomic_DNA"/>
</dbReference>
<accession>A0AA40B155</accession>
<dbReference type="InterPro" id="IPR036291">
    <property type="entry name" value="NAD(P)-bd_dom_sf"/>
</dbReference>
<gene>
    <name evidence="3" type="ORF">B0H67DRAFT_598796</name>
</gene>
<proteinExistence type="inferred from homology"/>
<keyword evidence="4" id="KW-1185">Reference proteome</keyword>
<sequence length="217" mass="22951">MEMHHIKTRHFLTTTFSAESLPDLSGKVFLVTSGKAAIAGLASRGARAAEAISDMRESLEGKETVLHGLVNNAGIMGVPFSLTRDGYEEGVRFRDPSLPLESSMTRYGQSKICSILHAKQLHALNKTSSAISTAAMHPGHIDTHGHAPASILCFMTPIMKCAGILDNQAKDTLSSLYAVTGPEFAESGGYVVPYAKLGKPSTMACDGSLQRGCGSGL</sequence>
<reference evidence="3" key="1">
    <citation type="submission" date="2023-06" db="EMBL/GenBank/DDBJ databases">
        <title>Genome-scale phylogeny and comparative genomics of the fungal order Sordariales.</title>
        <authorList>
            <consortium name="Lawrence Berkeley National Laboratory"/>
            <person name="Hensen N."/>
            <person name="Bonometti L."/>
            <person name="Westerberg I."/>
            <person name="Brannstrom I.O."/>
            <person name="Guillou S."/>
            <person name="Cros-Aarteil S."/>
            <person name="Calhoun S."/>
            <person name="Haridas S."/>
            <person name="Kuo A."/>
            <person name="Mondo S."/>
            <person name="Pangilinan J."/>
            <person name="Riley R."/>
            <person name="Labutti K."/>
            <person name="Andreopoulos B."/>
            <person name="Lipzen A."/>
            <person name="Chen C."/>
            <person name="Yanf M."/>
            <person name="Daum C."/>
            <person name="Ng V."/>
            <person name="Clum A."/>
            <person name="Steindorff A."/>
            <person name="Ohm R."/>
            <person name="Martin F."/>
            <person name="Silar P."/>
            <person name="Natvig D."/>
            <person name="Lalanne C."/>
            <person name="Gautier V."/>
            <person name="Ament-Velasquez S.L."/>
            <person name="Kruys A."/>
            <person name="Hutchinson M.I."/>
            <person name="Powell A.J."/>
            <person name="Barry K."/>
            <person name="Miller A.N."/>
            <person name="Grigoriev I.V."/>
            <person name="Debuchy R."/>
            <person name="Gladieux P."/>
            <person name="Thoren M.H."/>
            <person name="Johannesson H."/>
        </authorList>
    </citation>
    <scope>NUCLEOTIDE SEQUENCE</scope>
    <source>
        <strain evidence="3">SMH4607-1</strain>
    </source>
</reference>
<evidence type="ECO:0000313" key="4">
    <source>
        <dbReference type="Proteomes" id="UP001172102"/>
    </source>
</evidence>
<evidence type="ECO:0000256" key="2">
    <source>
        <dbReference type="ARBA" id="ARBA00023002"/>
    </source>
</evidence>
<name>A0AA40B155_9PEZI</name>
<evidence type="ECO:0000313" key="3">
    <source>
        <dbReference type="EMBL" id="KAK0725625.1"/>
    </source>
</evidence>
<dbReference type="Proteomes" id="UP001172102">
    <property type="component" value="Unassembled WGS sequence"/>
</dbReference>
<organism evidence="3 4">
    <name type="scientific">Lasiosphaeris hirsuta</name>
    <dbReference type="NCBI Taxonomy" id="260670"/>
    <lineage>
        <taxon>Eukaryota</taxon>
        <taxon>Fungi</taxon>
        <taxon>Dikarya</taxon>
        <taxon>Ascomycota</taxon>
        <taxon>Pezizomycotina</taxon>
        <taxon>Sordariomycetes</taxon>
        <taxon>Sordariomycetidae</taxon>
        <taxon>Sordariales</taxon>
        <taxon>Lasiosphaeriaceae</taxon>
        <taxon>Lasiosphaeris</taxon>
    </lineage>
</organism>
<dbReference type="SUPFAM" id="SSF51735">
    <property type="entry name" value="NAD(P)-binding Rossmann-fold domains"/>
    <property type="match status" value="1"/>
</dbReference>
<protein>
    <submittedName>
        <fullName evidence="3">Uncharacterized protein</fullName>
    </submittedName>
</protein>
<dbReference type="GO" id="GO:0016491">
    <property type="term" value="F:oxidoreductase activity"/>
    <property type="evidence" value="ECO:0007669"/>
    <property type="project" value="UniProtKB-KW"/>
</dbReference>
<comment type="caution">
    <text evidence="3">The sequence shown here is derived from an EMBL/GenBank/DDBJ whole genome shotgun (WGS) entry which is preliminary data.</text>
</comment>